<protein>
    <submittedName>
        <fullName evidence="1">Unnamed protein product</fullName>
    </submittedName>
</protein>
<reference evidence="1" key="1">
    <citation type="submission" date="2023-04" db="EMBL/GenBank/DDBJ databases">
        <title>Ambrosiozyma monospora NBRC 1965.</title>
        <authorList>
            <person name="Ichikawa N."/>
            <person name="Sato H."/>
            <person name="Tonouchi N."/>
        </authorList>
    </citation>
    <scope>NUCLEOTIDE SEQUENCE</scope>
    <source>
        <strain evidence="1">NBRC 1965</strain>
    </source>
</reference>
<dbReference type="Proteomes" id="UP001165063">
    <property type="component" value="Unassembled WGS sequence"/>
</dbReference>
<evidence type="ECO:0000313" key="1">
    <source>
        <dbReference type="EMBL" id="GMG56392.1"/>
    </source>
</evidence>
<accession>A0A9W6Z770</accession>
<keyword evidence="2" id="KW-1185">Reference proteome</keyword>
<dbReference type="AlphaFoldDB" id="A0A9W6Z770"/>
<organism evidence="1 2">
    <name type="scientific">Ambrosiozyma monospora</name>
    <name type="common">Yeast</name>
    <name type="synonym">Endomycopsis monosporus</name>
    <dbReference type="NCBI Taxonomy" id="43982"/>
    <lineage>
        <taxon>Eukaryota</taxon>
        <taxon>Fungi</taxon>
        <taxon>Dikarya</taxon>
        <taxon>Ascomycota</taxon>
        <taxon>Saccharomycotina</taxon>
        <taxon>Pichiomycetes</taxon>
        <taxon>Pichiales</taxon>
        <taxon>Pichiaceae</taxon>
        <taxon>Ambrosiozyma</taxon>
    </lineage>
</organism>
<name>A0A9W6Z770_AMBMO</name>
<evidence type="ECO:0000313" key="2">
    <source>
        <dbReference type="Proteomes" id="UP001165063"/>
    </source>
</evidence>
<proteinExistence type="predicted"/>
<dbReference type="EMBL" id="BSXU01007523">
    <property type="protein sequence ID" value="GMG56392.1"/>
    <property type="molecule type" value="Genomic_DNA"/>
</dbReference>
<comment type="caution">
    <text evidence="1">The sequence shown here is derived from an EMBL/GenBank/DDBJ whole genome shotgun (WGS) entry which is preliminary data.</text>
</comment>
<gene>
    <name evidence="1" type="ORF">Amon01_000845900</name>
</gene>
<sequence length="108" mass="12792">MNDIFPEAYYEIILLKSIEESKIFHLVDDIKYNVQVLCRIKGQHNMPTTTTNTITWKTKESKFQTDTHTKPPDPHFEQQSTATMMRYLPGLLKLKFVLKLMWFSVRIV</sequence>